<dbReference type="Proteomes" id="UP000270616">
    <property type="component" value="Unassembled WGS sequence"/>
</dbReference>
<accession>A0A3N3ZYW4</accession>
<dbReference type="AlphaFoldDB" id="A0A3N3ZYW4"/>
<evidence type="ECO:0000313" key="1">
    <source>
        <dbReference type="EMBL" id="ROZ64053.1"/>
    </source>
</evidence>
<dbReference type="SUPFAM" id="SSF52540">
    <property type="entry name" value="P-loop containing nucleoside triphosphate hydrolases"/>
    <property type="match status" value="1"/>
</dbReference>
<dbReference type="RefSeq" id="WP_123824633.1">
    <property type="nucleotide sequence ID" value="NZ_RKMF01000004.1"/>
</dbReference>
<dbReference type="Gene3D" id="3.40.50.300">
    <property type="entry name" value="P-loop containing nucleotide triphosphate hydrolases"/>
    <property type="match status" value="1"/>
</dbReference>
<proteinExistence type="predicted"/>
<sequence length="1062" mass="117117">MGTDGGVVALYGFRYQMLRTMERLLDMYSHDRDGDWAIEIEHATHESVDYAEYRGGRLARVVQVKASRPGSTTRLWASEMQGILTKLAVAFPAAEQVVLESNRHGGWKNIATVLNQQPSTAAPQLVAWHDPRDLAAVEADVVTRIVHARMRERVSSAPEVAGALACLLEARLWQTATLDTANLAAGQRQLTSGDVEALLGTPDRDLEQALGEVSWSTRWHLPHGLWIDRNAALSFLDRHLTSQYLDTRNVACAVLTGFGGLGKSTCAARFATLHADQYAMVIWLTASSPQRLIDEVKELLSHQYDALTVASWDDYATRTALLSWLESTPRSWLLIFDDVDHVDTIRDWIPQVGYGHTLVTSRDAAWPASHAPSLELGILTEPEMKDLVTRRLGDIEITKDGLLRLAQLTDQWALAVDMVLAWLSRTGRNLADLGDYEPHEARQRILEKDDLLPAGYPAPVLHVILDTLAHVQDDNPAAYRLLSDVIAYGATAVPSSLVASDAFQGVATTFNDVIACDDLITELRHLSLIQPATLEDPRLGQYRHRLDVHGLIADMITLLEPHDPERWLHLTERLSLLIETCNQQQDIPLALSLAPVITAIDDAVKSGATADQHYLTLLGNTANIWAVAGNYPVAVYRLVRERTLAQSIATYQPDQVNIFTWLATLATGQLVSILMTIDRPEEAVSLAEEISPDLERFMGYAKPSSLNKLVEGILDAMEAVRHDHLKPRAAAVRSLLENEQLSVRPSPVRAIELALRNDDFVTALGIANVTLQFTTLPVDRIELLCRRAEALATSDVNESDATLREAIACAHENEVDPHRATDLALNTLHQRVVHILNRPITADSSQLQYYRGWFDILDDLVPLPERPLEQAKICTAHLWRGLINDPSVPATDAQQLPQLLQAARASESSTEELIGLHSAANQSLFIHDYLLLPHVVQATAIARIGNTVLLGLATEDEATVATACMKAHLNRCYSFSATRYSTRALVKTPGAAIFLDLTGCDPFSRISGPATIGIVPDYVVGQSKSIHSDHIFRLGQTADLRPDPITVEIYARRPTAPDNGTE</sequence>
<reference evidence="1 2" key="1">
    <citation type="submission" date="2018-10" db="EMBL/GenBank/DDBJ databases">
        <title>Kocuria sp. M5W7-7, whole genome shotgun sequence.</title>
        <authorList>
            <person name="Tuo L."/>
        </authorList>
    </citation>
    <scope>NUCLEOTIDE SEQUENCE [LARGE SCALE GENOMIC DNA]</scope>
    <source>
        <strain evidence="1 2">M5W7-7</strain>
    </source>
</reference>
<organism evidence="1 2">
    <name type="scientific">Kocuria soli</name>
    <dbReference type="NCBI Taxonomy" id="2485125"/>
    <lineage>
        <taxon>Bacteria</taxon>
        <taxon>Bacillati</taxon>
        <taxon>Actinomycetota</taxon>
        <taxon>Actinomycetes</taxon>
        <taxon>Micrococcales</taxon>
        <taxon>Micrococcaceae</taxon>
        <taxon>Kocuria</taxon>
    </lineage>
</organism>
<protein>
    <recommendedName>
        <fullName evidence="3">NB-ARC domain-containing protein</fullName>
    </recommendedName>
</protein>
<comment type="caution">
    <text evidence="1">The sequence shown here is derived from an EMBL/GenBank/DDBJ whole genome shotgun (WGS) entry which is preliminary data.</text>
</comment>
<dbReference type="OrthoDB" id="3885120at2"/>
<evidence type="ECO:0000313" key="2">
    <source>
        <dbReference type="Proteomes" id="UP000270616"/>
    </source>
</evidence>
<dbReference type="PANTHER" id="PTHR35205">
    <property type="entry name" value="NB-ARC AND TPR DOMAIN PROTEIN"/>
    <property type="match status" value="1"/>
</dbReference>
<keyword evidence="2" id="KW-1185">Reference proteome</keyword>
<gene>
    <name evidence="1" type="ORF">EDL96_04565</name>
</gene>
<dbReference type="InterPro" id="IPR027417">
    <property type="entry name" value="P-loop_NTPase"/>
</dbReference>
<evidence type="ECO:0008006" key="3">
    <source>
        <dbReference type="Google" id="ProtNLM"/>
    </source>
</evidence>
<dbReference type="PANTHER" id="PTHR35205:SF1">
    <property type="entry name" value="ZU5 DOMAIN-CONTAINING PROTEIN"/>
    <property type="match status" value="1"/>
</dbReference>
<name>A0A3N3ZYW4_9MICC</name>
<dbReference type="EMBL" id="RKMF01000004">
    <property type="protein sequence ID" value="ROZ64053.1"/>
    <property type="molecule type" value="Genomic_DNA"/>
</dbReference>